<name>A0A1S6QIB2_9LACO</name>
<dbReference type="RefSeq" id="WP_052127817.1">
    <property type="nucleotide sequence ID" value="NZ_CP018906.1"/>
</dbReference>
<dbReference type="InterPro" id="IPR011701">
    <property type="entry name" value="MFS"/>
</dbReference>
<feature type="transmembrane region" description="Helical" evidence="6">
    <location>
        <begin position="56"/>
        <end position="77"/>
    </location>
</feature>
<feature type="transmembrane region" description="Helical" evidence="6">
    <location>
        <begin position="332"/>
        <end position="354"/>
    </location>
</feature>
<feature type="transmembrane region" description="Helical" evidence="6">
    <location>
        <begin position="185"/>
        <end position="203"/>
    </location>
</feature>
<dbReference type="SUPFAM" id="SSF103473">
    <property type="entry name" value="MFS general substrate transporter"/>
    <property type="match status" value="1"/>
</dbReference>
<evidence type="ECO:0000256" key="4">
    <source>
        <dbReference type="ARBA" id="ARBA00022989"/>
    </source>
</evidence>
<feature type="transmembrane region" description="Helical" evidence="6">
    <location>
        <begin position="403"/>
        <end position="426"/>
    </location>
</feature>
<keyword evidence="8" id="KW-1185">Reference proteome</keyword>
<organism evidence="7 8">
    <name type="scientific">Lentilactobacillus curieae</name>
    <dbReference type="NCBI Taxonomy" id="1138822"/>
    <lineage>
        <taxon>Bacteria</taxon>
        <taxon>Bacillati</taxon>
        <taxon>Bacillota</taxon>
        <taxon>Bacilli</taxon>
        <taxon>Lactobacillales</taxon>
        <taxon>Lactobacillaceae</taxon>
        <taxon>Lentilactobacillus</taxon>
    </lineage>
</organism>
<feature type="transmembrane region" description="Helical" evidence="6">
    <location>
        <begin position="28"/>
        <end position="50"/>
    </location>
</feature>
<keyword evidence="5 6" id="KW-0472">Membrane</keyword>
<reference evidence="7 8" key="1">
    <citation type="journal article" date="2015" name="Genome Announc.">
        <title>Genome Sequence of Lactobacillus curieae CCTCC M 2011381T, a Novel Producer of Gamma-aminobutyric Acid.</title>
        <authorList>
            <person name="Wang Y."/>
            <person name="Wang Y."/>
            <person name="Lang C."/>
            <person name="Wei D."/>
            <person name="Xu P."/>
            <person name="Xie J."/>
        </authorList>
    </citation>
    <scope>NUCLEOTIDE SEQUENCE [LARGE SCALE GENOMIC DNA]</scope>
    <source>
        <strain evidence="7 8">CCTCC M 2011381</strain>
    </source>
</reference>
<evidence type="ECO:0000256" key="3">
    <source>
        <dbReference type="ARBA" id="ARBA00022692"/>
    </source>
</evidence>
<dbReference type="OrthoDB" id="9775268at2"/>
<evidence type="ECO:0000256" key="1">
    <source>
        <dbReference type="ARBA" id="ARBA00004651"/>
    </source>
</evidence>
<dbReference type="KEGG" id="lcu:PL11_005060"/>
<proteinExistence type="predicted"/>
<feature type="transmembrane region" description="Helical" evidence="6">
    <location>
        <begin position="305"/>
        <end position="326"/>
    </location>
</feature>
<comment type="subcellular location">
    <subcellularLocation>
        <location evidence="1">Cell membrane</location>
        <topology evidence="1">Multi-pass membrane protein</topology>
    </subcellularLocation>
</comment>
<dbReference type="PANTHER" id="PTHR23513:SF6">
    <property type="entry name" value="MAJOR FACILITATOR SUPERFAMILY ASSOCIATED DOMAIN-CONTAINING PROTEIN"/>
    <property type="match status" value="1"/>
</dbReference>
<feature type="transmembrane region" description="Helical" evidence="6">
    <location>
        <begin position="277"/>
        <end position="298"/>
    </location>
</feature>
<feature type="transmembrane region" description="Helical" evidence="6">
    <location>
        <begin position="245"/>
        <end position="265"/>
    </location>
</feature>
<dbReference type="eggNOG" id="COG0477">
    <property type="taxonomic scope" value="Bacteria"/>
</dbReference>
<gene>
    <name evidence="7" type="ORF">PL11_005060</name>
</gene>
<dbReference type="GO" id="GO:0022857">
    <property type="term" value="F:transmembrane transporter activity"/>
    <property type="evidence" value="ECO:0007669"/>
    <property type="project" value="InterPro"/>
</dbReference>
<dbReference type="Proteomes" id="UP000030361">
    <property type="component" value="Chromosome"/>
</dbReference>
<evidence type="ECO:0000256" key="5">
    <source>
        <dbReference type="ARBA" id="ARBA00023136"/>
    </source>
</evidence>
<keyword evidence="3 6" id="KW-0812">Transmembrane</keyword>
<evidence type="ECO:0000313" key="7">
    <source>
        <dbReference type="EMBL" id="AQW21342.1"/>
    </source>
</evidence>
<feature type="transmembrane region" description="Helical" evidence="6">
    <location>
        <begin position="374"/>
        <end position="397"/>
    </location>
</feature>
<dbReference type="CDD" id="cd06173">
    <property type="entry name" value="MFS_MefA_like"/>
    <property type="match status" value="1"/>
</dbReference>
<evidence type="ECO:0000313" key="8">
    <source>
        <dbReference type="Proteomes" id="UP000030361"/>
    </source>
</evidence>
<dbReference type="PANTHER" id="PTHR23513">
    <property type="entry name" value="INTEGRAL MEMBRANE EFFLUX PROTEIN-RELATED"/>
    <property type="match status" value="1"/>
</dbReference>
<sequence>MTKKLEAINDYPQTITEAESKVQMLKEIIGNLFNSFSSNMFSLALGLMLLRTTNSPIAFGIESAITPIVSLLAMIPVGTITDRYPHKQILIICSLIKIATLILFGLIINYFSGFSKLIPVILLLTIISTTNSFSTTTYTASVKELVNQNFIPRLGSLNQSASAMSSVLAPIVGVALYSVVRFDVFILISVIVSLIWLGLTISMKFHYQPSNLNINPNINNSIVGQIKEFKEGLNYITTRKIMRDFILVGCMINFLFVAVTVGLPYTIIHHLHAGNSVVGVIDGLFSAGILTGSILLSIFPSQKHLLGKIITPLIITSLVMFLIGIYTLTYTAAFSFTVLCSCSLAIMGAFNSVLNISTSVYMQLTIPTYLLGRVMSTFTSLITCISPLGSIIFMFAFKVFSNGAYIFIGTGALLFIYVVLLTPLLIRDIKNDLKHTRI</sequence>
<dbReference type="Gene3D" id="1.20.1250.20">
    <property type="entry name" value="MFS general substrate transporter like domains"/>
    <property type="match status" value="1"/>
</dbReference>
<keyword evidence="4 6" id="KW-1133">Transmembrane helix</keyword>
<feature type="transmembrane region" description="Helical" evidence="6">
    <location>
        <begin position="89"/>
        <end position="111"/>
    </location>
</feature>
<feature type="transmembrane region" description="Helical" evidence="6">
    <location>
        <begin position="117"/>
        <end position="140"/>
    </location>
</feature>
<protein>
    <submittedName>
        <fullName evidence="7">MFS transporter</fullName>
    </submittedName>
</protein>
<dbReference type="PRINTS" id="PR00173">
    <property type="entry name" value="EDTRNSPORT"/>
</dbReference>
<dbReference type="EMBL" id="CP018906">
    <property type="protein sequence ID" value="AQW21342.1"/>
    <property type="molecule type" value="Genomic_DNA"/>
</dbReference>
<accession>A0A1S6QIB2</accession>
<dbReference type="InterPro" id="IPR036259">
    <property type="entry name" value="MFS_trans_sf"/>
</dbReference>
<dbReference type="GO" id="GO:0005886">
    <property type="term" value="C:plasma membrane"/>
    <property type="evidence" value="ECO:0007669"/>
    <property type="project" value="UniProtKB-SubCell"/>
</dbReference>
<evidence type="ECO:0000256" key="2">
    <source>
        <dbReference type="ARBA" id="ARBA00022475"/>
    </source>
</evidence>
<evidence type="ECO:0000256" key="6">
    <source>
        <dbReference type="SAM" id="Phobius"/>
    </source>
</evidence>
<keyword evidence="2" id="KW-1003">Cell membrane</keyword>
<dbReference type="Pfam" id="PF07690">
    <property type="entry name" value="MFS_1"/>
    <property type="match status" value="1"/>
</dbReference>
<dbReference type="AlphaFoldDB" id="A0A1S6QIB2"/>